<name>X1KCT1_9ZZZZ</name>
<comment type="caution">
    <text evidence="1">The sequence shown here is derived from an EMBL/GenBank/DDBJ whole genome shotgun (WGS) entry which is preliminary data.</text>
</comment>
<dbReference type="EMBL" id="BARU01036691">
    <property type="protein sequence ID" value="GAH79873.1"/>
    <property type="molecule type" value="Genomic_DNA"/>
</dbReference>
<reference evidence="1" key="1">
    <citation type="journal article" date="2014" name="Front. Microbiol.">
        <title>High frequency of phylogenetically diverse reductive dehalogenase-homologous genes in deep subseafloor sedimentary metagenomes.</title>
        <authorList>
            <person name="Kawai M."/>
            <person name="Futagami T."/>
            <person name="Toyoda A."/>
            <person name="Takaki Y."/>
            <person name="Nishi S."/>
            <person name="Hori S."/>
            <person name="Arai W."/>
            <person name="Tsubouchi T."/>
            <person name="Morono Y."/>
            <person name="Uchiyama I."/>
            <person name="Ito T."/>
            <person name="Fujiyama A."/>
            <person name="Inagaki F."/>
            <person name="Takami H."/>
        </authorList>
    </citation>
    <scope>NUCLEOTIDE SEQUENCE</scope>
    <source>
        <strain evidence="1">Expedition CK06-06</strain>
    </source>
</reference>
<evidence type="ECO:0000313" key="1">
    <source>
        <dbReference type="EMBL" id="GAH79873.1"/>
    </source>
</evidence>
<feature type="non-terminal residue" evidence="1">
    <location>
        <position position="1"/>
    </location>
</feature>
<gene>
    <name evidence="1" type="ORF">S03H2_57252</name>
</gene>
<organism evidence="1">
    <name type="scientific">marine sediment metagenome</name>
    <dbReference type="NCBI Taxonomy" id="412755"/>
    <lineage>
        <taxon>unclassified sequences</taxon>
        <taxon>metagenomes</taxon>
        <taxon>ecological metagenomes</taxon>
    </lineage>
</organism>
<proteinExistence type="predicted"/>
<evidence type="ECO:0008006" key="2">
    <source>
        <dbReference type="Google" id="ProtNLM"/>
    </source>
</evidence>
<protein>
    <recommendedName>
        <fullName evidence="2">DUF885 domain-containing protein</fullName>
    </recommendedName>
</protein>
<accession>X1KCT1</accession>
<dbReference type="AlphaFoldDB" id="X1KCT1"/>
<sequence>KWAFYNWYLGNYHSRIEVNPKYTMHWTTFLFNASHEGYPGHHTEFVLNEKRQVRELNHFEHSILILHSPKMIISEGIANLANSMLFSNKESAEISLRELSPNVSEEESLEKLILQDKLRTKTSLFWYNFAYHSIVDKYSEEELIQYGKSIEFFNEEVLKVEIKRLSNPAYSKNAFLYYLGTKILKKKYGEKPSIKEFQNLLLNPTLPSDLI</sequence>